<protein>
    <submittedName>
        <fullName evidence="3">Kinase-like domain-containing protein</fullName>
    </submittedName>
</protein>
<feature type="domain" description="Protein kinase" evidence="2">
    <location>
        <begin position="1"/>
        <end position="175"/>
    </location>
</feature>
<evidence type="ECO:0000256" key="1">
    <source>
        <dbReference type="SAM" id="Phobius"/>
    </source>
</evidence>
<dbReference type="InterPro" id="IPR000719">
    <property type="entry name" value="Prot_kinase_dom"/>
</dbReference>
<dbReference type="GO" id="GO:0005524">
    <property type="term" value="F:ATP binding"/>
    <property type="evidence" value="ECO:0007669"/>
    <property type="project" value="InterPro"/>
</dbReference>
<reference evidence="3" key="1">
    <citation type="submission" date="2019-10" db="EMBL/GenBank/DDBJ databases">
        <title>Conservation and host-specific expression of non-tandemly repeated heterogenous ribosome RNA gene in arbuscular mycorrhizal fungi.</title>
        <authorList>
            <person name="Maeda T."/>
            <person name="Kobayashi Y."/>
            <person name="Nakagawa T."/>
            <person name="Ezawa T."/>
            <person name="Yamaguchi K."/>
            <person name="Bino T."/>
            <person name="Nishimoto Y."/>
            <person name="Shigenobu S."/>
            <person name="Kawaguchi M."/>
        </authorList>
    </citation>
    <scope>NUCLEOTIDE SEQUENCE</scope>
    <source>
        <strain evidence="3">HR1</strain>
    </source>
</reference>
<evidence type="ECO:0000259" key="2">
    <source>
        <dbReference type="PROSITE" id="PS50011"/>
    </source>
</evidence>
<organism evidence="3 4">
    <name type="scientific">Rhizophagus clarus</name>
    <dbReference type="NCBI Taxonomy" id="94130"/>
    <lineage>
        <taxon>Eukaryota</taxon>
        <taxon>Fungi</taxon>
        <taxon>Fungi incertae sedis</taxon>
        <taxon>Mucoromycota</taxon>
        <taxon>Glomeromycotina</taxon>
        <taxon>Glomeromycetes</taxon>
        <taxon>Glomerales</taxon>
        <taxon>Glomeraceae</taxon>
        <taxon>Rhizophagus</taxon>
    </lineage>
</organism>
<keyword evidence="1" id="KW-0472">Membrane</keyword>
<dbReference type="AlphaFoldDB" id="A0A8H3R0W4"/>
<dbReference type="InterPro" id="IPR011009">
    <property type="entry name" value="Kinase-like_dom_sf"/>
</dbReference>
<dbReference type="EMBL" id="BLAL01000285">
    <property type="protein sequence ID" value="GES99740.1"/>
    <property type="molecule type" value="Genomic_DNA"/>
</dbReference>
<name>A0A8H3R0W4_9GLOM</name>
<keyword evidence="1" id="KW-1133">Transmembrane helix</keyword>
<dbReference type="SUPFAM" id="SSF56112">
    <property type="entry name" value="Protein kinase-like (PK-like)"/>
    <property type="match status" value="1"/>
</dbReference>
<keyword evidence="3" id="KW-0418">Kinase</keyword>
<feature type="transmembrane region" description="Helical" evidence="1">
    <location>
        <begin position="101"/>
        <end position="127"/>
    </location>
</feature>
<dbReference type="PROSITE" id="PS50011">
    <property type="entry name" value="PROTEIN_KINASE_DOM"/>
    <property type="match status" value="1"/>
</dbReference>
<evidence type="ECO:0000313" key="3">
    <source>
        <dbReference type="EMBL" id="GES99740.1"/>
    </source>
</evidence>
<dbReference type="OrthoDB" id="10261027at2759"/>
<dbReference type="GO" id="GO:0004672">
    <property type="term" value="F:protein kinase activity"/>
    <property type="evidence" value="ECO:0007669"/>
    <property type="project" value="InterPro"/>
</dbReference>
<evidence type="ECO:0000313" key="4">
    <source>
        <dbReference type="Proteomes" id="UP000615446"/>
    </source>
</evidence>
<sequence>MNKLADFDLSHKFAEISNISKDKNIVEKLPYIDPQQFKKLNDDKNHNYKANKKSNMYSVGILLWEISSSKRPFGSYKPYQKSTLMSEILNGKRETPISDKICLIGLRVGLMWPAGGLSLLALLMLMARFGGTVALISTVLDDPAEDCGIFFWKYETIGNTVFHIYVNGGTRSHYR</sequence>
<keyword evidence="1" id="KW-0812">Transmembrane</keyword>
<comment type="caution">
    <text evidence="3">The sequence shown here is derived from an EMBL/GenBank/DDBJ whole genome shotgun (WGS) entry which is preliminary data.</text>
</comment>
<gene>
    <name evidence="3" type="ORF">RCL2_002622400</name>
</gene>
<dbReference type="Proteomes" id="UP000615446">
    <property type="component" value="Unassembled WGS sequence"/>
</dbReference>
<proteinExistence type="predicted"/>
<keyword evidence="3" id="KW-0808">Transferase</keyword>
<dbReference type="Gene3D" id="1.10.510.10">
    <property type="entry name" value="Transferase(Phosphotransferase) domain 1"/>
    <property type="match status" value="1"/>
</dbReference>
<accession>A0A8H3R0W4</accession>